<evidence type="ECO:0000256" key="5">
    <source>
        <dbReference type="ARBA" id="ARBA00023288"/>
    </source>
</evidence>
<dbReference type="PRINTS" id="PR00449">
    <property type="entry name" value="RASTRNSFRMNG"/>
</dbReference>
<evidence type="ECO:0000313" key="10">
    <source>
        <dbReference type="Proteomes" id="UP000650833"/>
    </source>
</evidence>
<feature type="compositionally biased region" description="Basic and acidic residues" evidence="8">
    <location>
        <begin position="213"/>
        <end position="223"/>
    </location>
</feature>
<evidence type="ECO:0000256" key="4">
    <source>
        <dbReference type="ARBA" id="ARBA00023136"/>
    </source>
</evidence>
<reference evidence="9" key="1">
    <citation type="submission" date="2020-12" db="EMBL/GenBank/DDBJ databases">
        <title>Metabolic potential, ecology and presence of endohyphal bacteria is reflected in genomic diversity of Mucoromycotina.</title>
        <authorList>
            <person name="Muszewska A."/>
            <person name="Okrasinska A."/>
            <person name="Steczkiewicz K."/>
            <person name="Drgas O."/>
            <person name="Orlowska M."/>
            <person name="Perlinska-Lenart U."/>
            <person name="Aleksandrzak-Piekarczyk T."/>
            <person name="Szatraj K."/>
            <person name="Zielenkiewicz U."/>
            <person name="Pilsyk S."/>
            <person name="Malc E."/>
            <person name="Mieczkowski P."/>
            <person name="Kruszewska J.S."/>
            <person name="Biernat P."/>
            <person name="Pawlowska J."/>
        </authorList>
    </citation>
    <scope>NUCLEOTIDE SEQUENCE</scope>
    <source>
        <strain evidence="9">CBS 226.32</strain>
    </source>
</reference>
<feature type="compositionally biased region" description="Polar residues" evidence="8">
    <location>
        <begin position="184"/>
        <end position="193"/>
    </location>
</feature>
<evidence type="ECO:0000256" key="6">
    <source>
        <dbReference type="ARBA" id="ARBA00023289"/>
    </source>
</evidence>
<dbReference type="CDD" id="cd01868">
    <property type="entry name" value="Rab11_like"/>
    <property type="match status" value="1"/>
</dbReference>
<organism evidence="9 10">
    <name type="scientific">Mucor plumbeus</name>
    <dbReference type="NCBI Taxonomy" id="97098"/>
    <lineage>
        <taxon>Eukaryota</taxon>
        <taxon>Fungi</taxon>
        <taxon>Fungi incertae sedis</taxon>
        <taxon>Mucoromycota</taxon>
        <taxon>Mucoromycotina</taxon>
        <taxon>Mucoromycetes</taxon>
        <taxon>Mucorales</taxon>
        <taxon>Mucorineae</taxon>
        <taxon>Mucoraceae</taxon>
        <taxon>Mucor</taxon>
    </lineage>
</organism>
<comment type="similarity">
    <text evidence="1">Belongs to the small GTPase superfamily. Rab family.</text>
</comment>
<evidence type="ECO:0000256" key="7">
    <source>
        <dbReference type="ARBA" id="ARBA00037794"/>
    </source>
</evidence>
<dbReference type="InterPro" id="IPR001806">
    <property type="entry name" value="Small_GTPase"/>
</dbReference>
<evidence type="ECO:0000256" key="1">
    <source>
        <dbReference type="ARBA" id="ARBA00006270"/>
    </source>
</evidence>
<name>A0A8H7VA52_9FUNG</name>
<gene>
    <name evidence="9" type="ORF">INT46_010456</name>
</gene>
<sequence>MLTDDEYDYLFKLVLIGDSGAGKSNLLSRFTSNEFNLETKSTIGVEFATKNLEIDTHTVKAQIWDTSGQERYRAITGAYYRGAVGALLVYDITRSSSFQNVQHWLKELRDHADTNIVIMLVGNKLDLSETSRQVSTEQGGALAEQEGFLFVETSALDSTNVEEAFATVFNTIYTNLPKKEKTTIQEQQNNKPTQGERVQLRPPSVRGTSARSSLDDQRNKNETKGGGCC</sequence>
<dbReference type="PANTHER" id="PTHR47979">
    <property type="entry name" value="DRAB11-RELATED"/>
    <property type="match status" value="1"/>
</dbReference>
<dbReference type="SMART" id="SM00176">
    <property type="entry name" value="RAN"/>
    <property type="match status" value="1"/>
</dbReference>
<dbReference type="SMART" id="SM00173">
    <property type="entry name" value="RAS"/>
    <property type="match status" value="1"/>
</dbReference>
<dbReference type="InterPro" id="IPR005225">
    <property type="entry name" value="Small_GTP-bd"/>
</dbReference>
<dbReference type="NCBIfam" id="TIGR00231">
    <property type="entry name" value="small_GTP"/>
    <property type="match status" value="1"/>
</dbReference>
<keyword evidence="3" id="KW-0342">GTP-binding</keyword>
<dbReference type="FunFam" id="3.40.50.300:FF:000067">
    <property type="entry name" value="ras-related protein RABA1f"/>
    <property type="match status" value="1"/>
</dbReference>
<dbReference type="Proteomes" id="UP000650833">
    <property type="component" value="Unassembled WGS sequence"/>
</dbReference>
<dbReference type="GO" id="GO:0006887">
    <property type="term" value="P:exocytosis"/>
    <property type="evidence" value="ECO:0007669"/>
    <property type="project" value="UniProtKB-ARBA"/>
</dbReference>
<comment type="caution">
    <text evidence="9">The sequence shown here is derived from an EMBL/GenBank/DDBJ whole genome shotgun (WGS) entry which is preliminary data.</text>
</comment>
<dbReference type="Gene3D" id="3.40.50.300">
    <property type="entry name" value="P-loop containing nucleotide triphosphate hydrolases"/>
    <property type="match status" value="1"/>
</dbReference>
<keyword evidence="2" id="KW-0547">Nucleotide-binding</keyword>
<dbReference type="OrthoDB" id="9989112at2759"/>
<accession>A0A8H7VA52</accession>
<dbReference type="GO" id="GO:0003924">
    <property type="term" value="F:GTPase activity"/>
    <property type="evidence" value="ECO:0007669"/>
    <property type="project" value="InterPro"/>
</dbReference>
<comment type="subcellular location">
    <subcellularLocation>
        <location evidence="7">Golgi apparatus membrane</location>
        <topology evidence="7">Lipid-anchor</topology>
    </subcellularLocation>
</comment>
<dbReference type="EMBL" id="JAEPRC010000043">
    <property type="protein sequence ID" value="KAG2212900.1"/>
    <property type="molecule type" value="Genomic_DNA"/>
</dbReference>
<protein>
    <submittedName>
        <fullName evidence="9">Uncharacterized protein</fullName>
    </submittedName>
</protein>
<dbReference type="InterPro" id="IPR027417">
    <property type="entry name" value="P-loop_NTPase"/>
</dbReference>
<dbReference type="SUPFAM" id="SSF52540">
    <property type="entry name" value="P-loop containing nucleoside triphosphate hydrolases"/>
    <property type="match status" value="1"/>
</dbReference>
<dbReference type="Pfam" id="PF00071">
    <property type="entry name" value="Ras"/>
    <property type="match status" value="1"/>
</dbReference>
<keyword evidence="4" id="KW-0472">Membrane</keyword>
<feature type="region of interest" description="Disordered" evidence="8">
    <location>
        <begin position="181"/>
        <end position="229"/>
    </location>
</feature>
<dbReference type="PROSITE" id="PS51421">
    <property type="entry name" value="RAS"/>
    <property type="match status" value="1"/>
</dbReference>
<dbReference type="SMART" id="SM00175">
    <property type="entry name" value="RAB"/>
    <property type="match status" value="1"/>
</dbReference>
<dbReference type="GO" id="GO:0016197">
    <property type="term" value="P:endosomal transport"/>
    <property type="evidence" value="ECO:0007669"/>
    <property type="project" value="UniProtKB-ARBA"/>
</dbReference>
<dbReference type="SMART" id="SM00174">
    <property type="entry name" value="RHO"/>
    <property type="match status" value="1"/>
</dbReference>
<dbReference type="PROSITE" id="PS51419">
    <property type="entry name" value="RAB"/>
    <property type="match status" value="1"/>
</dbReference>
<keyword evidence="10" id="KW-1185">Reference proteome</keyword>
<evidence type="ECO:0000256" key="8">
    <source>
        <dbReference type="SAM" id="MobiDB-lite"/>
    </source>
</evidence>
<keyword evidence="5" id="KW-0449">Lipoprotein</keyword>
<evidence type="ECO:0000256" key="2">
    <source>
        <dbReference type="ARBA" id="ARBA00022741"/>
    </source>
</evidence>
<dbReference type="PROSITE" id="PS51420">
    <property type="entry name" value="RHO"/>
    <property type="match status" value="1"/>
</dbReference>
<evidence type="ECO:0000313" key="9">
    <source>
        <dbReference type="EMBL" id="KAG2212900.1"/>
    </source>
</evidence>
<dbReference type="InterPro" id="IPR050209">
    <property type="entry name" value="Rab_GTPases_membrane_traffic"/>
</dbReference>
<proteinExistence type="inferred from homology"/>
<dbReference type="GO" id="GO:0005525">
    <property type="term" value="F:GTP binding"/>
    <property type="evidence" value="ECO:0007669"/>
    <property type="project" value="UniProtKB-KW"/>
</dbReference>
<keyword evidence="6" id="KW-0636">Prenylation</keyword>
<dbReference type="GO" id="GO:0000139">
    <property type="term" value="C:Golgi membrane"/>
    <property type="evidence" value="ECO:0007669"/>
    <property type="project" value="UniProtKB-SubCell"/>
</dbReference>
<dbReference type="AlphaFoldDB" id="A0A8H7VA52"/>
<evidence type="ECO:0000256" key="3">
    <source>
        <dbReference type="ARBA" id="ARBA00023134"/>
    </source>
</evidence>